<protein>
    <recommendedName>
        <fullName evidence="3">Transglycosylase SLT domain-containing protein</fullName>
    </recommendedName>
</protein>
<gene>
    <name evidence="1" type="ORF">A1QO_02840</name>
</gene>
<dbReference type="EMBL" id="AJYQ02000002">
    <property type="protein sequence ID" value="OEE38333.1"/>
    <property type="molecule type" value="Genomic_DNA"/>
</dbReference>
<accession>A0A1E5BKD0</accession>
<sequence length="185" mass="20859">MDINRRRTIQSLFAGGALVLCPPALSGTSKVRKGKKIESAYIHAARKHSVPADVLFTIAHVESNDPSIKMPCPFAMNFNGRPYYFQSQEKLLTAARYLLEHGHKNFDIGPVQVNWYWHNGSFKSIEEASDPYISLDVGTAYLRTKFNSEGNWVNAAGKYHAPNNPVNAAKYEKKFVRMYKDLGYA</sequence>
<dbReference type="Proteomes" id="UP000094741">
    <property type="component" value="Unassembled WGS sequence"/>
</dbReference>
<dbReference type="Gene3D" id="1.10.530.10">
    <property type="match status" value="1"/>
</dbReference>
<dbReference type="AlphaFoldDB" id="A0A1E5BKD0"/>
<dbReference type="SUPFAM" id="SSF53955">
    <property type="entry name" value="Lysozyme-like"/>
    <property type="match status" value="1"/>
</dbReference>
<dbReference type="InterPro" id="IPR023346">
    <property type="entry name" value="Lysozyme-like_dom_sf"/>
</dbReference>
<evidence type="ECO:0008006" key="3">
    <source>
        <dbReference type="Google" id="ProtNLM"/>
    </source>
</evidence>
<name>A0A1E5BKD0_9VIBR</name>
<dbReference type="RefSeq" id="WP_017041334.1">
    <property type="nucleotide sequence ID" value="NZ_AJYQ02000002.1"/>
</dbReference>
<reference evidence="1 2" key="1">
    <citation type="journal article" date="2012" name="Science">
        <title>Ecological populations of bacteria act as socially cohesive units of antibiotic production and resistance.</title>
        <authorList>
            <person name="Cordero O.X."/>
            <person name="Wildschutte H."/>
            <person name="Kirkup B."/>
            <person name="Proehl S."/>
            <person name="Ngo L."/>
            <person name="Hussain F."/>
            <person name="Le Roux F."/>
            <person name="Mincer T."/>
            <person name="Polz M.F."/>
        </authorList>
    </citation>
    <scope>NUCLEOTIDE SEQUENCE [LARGE SCALE GENOMIC DNA]</scope>
    <source>
        <strain evidence="1 2">ZF-129</strain>
    </source>
</reference>
<dbReference type="STRING" id="1187848.A1QO_02840"/>
<comment type="caution">
    <text evidence="1">The sequence shown here is derived from an EMBL/GenBank/DDBJ whole genome shotgun (WGS) entry which is preliminary data.</text>
</comment>
<proteinExistence type="predicted"/>
<dbReference type="eggNOG" id="COG0741">
    <property type="taxonomic scope" value="Bacteria"/>
</dbReference>
<organism evidence="1 2">
    <name type="scientific">Vibrio genomosp. F10 str. ZF-129</name>
    <dbReference type="NCBI Taxonomy" id="1187848"/>
    <lineage>
        <taxon>Bacteria</taxon>
        <taxon>Pseudomonadati</taxon>
        <taxon>Pseudomonadota</taxon>
        <taxon>Gammaproteobacteria</taxon>
        <taxon>Vibrionales</taxon>
        <taxon>Vibrionaceae</taxon>
        <taxon>Vibrio</taxon>
    </lineage>
</organism>
<evidence type="ECO:0000313" key="1">
    <source>
        <dbReference type="EMBL" id="OEE38333.1"/>
    </source>
</evidence>
<dbReference type="OrthoDB" id="5945995at2"/>
<evidence type="ECO:0000313" key="2">
    <source>
        <dbReference type="Proteomes" id="UP000094741"/>
    </source>
</evidence>